<dbReference type="PIRSF" id="PIRSF006429">
    <property type="entry name" value="GOGAT_lg_2"/>
    <property type="match status" value="1"/>
</dbReference>
<dbReference type="Gene3D" id="2.20.28.10">
    <property type="match status" value="1"/>
</dbReference>
<dbReference type="SUPFAM" id="SSF51395">
    <property type="entry name" value="FMN-linked oxidoreductases"/>
    <property type="match status" value="1"/>
</dbReference>
<dbReference type="SUPFAM" id="SSF57802">
    <property type="entry name" value="Rubredoxin-like"/>
    <property type="match status" value="1"/>
</dbReference>
<name>B3QSY9_CHLT3</name>
<dbReference type="PANTHER" id="PTHR43819:SF1">
    <property type="entry name" value="ARCHAEAL-TYPE GLUTAMATE SYNTHASE [NADPH]"/>
    <property type="match status" value="1"/>
</dbReference>
<evidence type="ECO:0000256" key="2">
    <source>
        <dbReference type="ARBA" id="ARBA00005337"/>
    </source>
</evidence>
<dbReference type="eggNOG" id="COG1773">
    <property type="taxonomic scope" value="Bacteria"/>
</dbReference>
<dbReference type="STRING" id="517418.Ctha_0161"/>
<keyword evidence="4" id="KW-0813">Transport</keyword>
<sequence length="499" mass="54884">MEQFECVICGWVYDENLGDPDSGIASGTKFEDISGDWTCPVCGAGKEHFEKIVRRAAAEEAEKNLSREQPGRNVTDSTRHTEPANTGKTVTSYLGNYERQWDETEREMRSIFLKAVTGKQEYSAMRTPKHRNLFDEILFLPGQLARRPLRPDEVAVNLKTIIGAQSAKPIELALPFFVSHMSFGSLSKEAKIALAKGSAMAKTATCSGEGGMIDEEQQAAYKYIFEYSTGRFGVTDDALKKCDAVEIKIGQAAKAGLGGHLLAEKVTEEIARVRKVPPFQDIISPANHTDIKSEDDLRKKVNWLREKIDGKPVGIKLVAGNLEDDLEVALYAQPDFITIDCRGGSTGAAPAHVKDNFGIPAPYAVYQARKIFREKQVADTALILTGGIRTTADIAKCIAMGADAVALGTTAMIGIGCQQYRVCHKGTCPVGIATQDPKLRERFNIEESAKMLANLFLVYKSELEDIVRILGRKNIHDLEYSDLVTLSREISEYTDIAHA</sequence>
<keyword evidence="7" id="KW-0408">Iron</keyword>
<gene>
    <name evidence="11" type="ordered locus">Ctha_0161</name>
</gene>
<feature type="compositionally biased region" description="Basic and acidic residues" evidence="9">
    <location>
        <begin position="60"/>
        <end position="70"/>
    </location>
</feature>
<dbReference type="KEGG" id="cts:Ctha_0161"/>
<dbReference type="Gene3D" id="3.20.20.70">
    <property type="entry name" value="Aldolase class I"/>
    <property type="match status" value="1"/>
</dbReference>
<evidence type="ECO:0000256" key="4">
    <source>
        <dbReference type="ARBA" id="ARBA00022448"/>
    </source>
</evidence>
<dbReference type="CDD" id="cd00730">
    <property type="entry name" value="rubredoxin"/>
    <property type="match status" value="1"/>
</dbReference>
<dbReference type="OrthoDB" id="9758182at2"/>
<proteinExistence type="inferred from homology"/>
<organism evidence="11 12">
    <name type="scientific">Chloroherpeton thalassium (strain ATCC 35110 / GB-78)</name>
    <dbReference type="NCBI Taxonomy" id="517418"/>
    <lineage>
        <taxon>Bacteria</taxon>
        <taxon>Pseudomonadati</taxon>
        <taxon>Chlorobiota</taxon>
        <taxon>Chlorobiia</taxon>
        <taxon>Chlorobiales</taxon>
        <taxon>Chloroherpetonaceae</taxon>
        <taxon>Chloroherpeton</taxon>
    </lineage>
</organism>
<dbReference type="CDD" id="cd02808">
    <property type="entry name" value="GltS_FMN"/>
    <property type="match status" value="1"/>
</dbReference>
<dbReference type="InterPro" id="IPR024934">
    <property type="entry name" value="Rubredoxin-like_dom"/>
</dbReference>
<keyword evidence="5" id="KW-0479">Metal-binding</keyword>
<feature type="domain" description="Rubredoxin-like" evidence="10">
    <location>
        <begin position="1"/>
        <end position="52"/>
    </location>
</feature>
<evidence type="ECO:0000256" key="9">
    <source>
        <dbReference type="SAM" id="MobiDB-lite"/>
    </source>
</evidence>
<evidence type="ECO:0000256" key="8">
    <source>
        <dbReference type="PIRNR" id="PIRNR006429"/>
    </source>
</evidence>
<dbReference type="GO" id="GO:0005506">
    <property type="term" value="F:iron ion binding"/>
    <property type="evidence" value="ECO:0007669"/>
    <property type="project" value="InterPro"/>
</dbReference>
<dbReference type="RefSeq" id="WP_012498716.1">
    <property type="nucleotide sequence ID" value="NC_011026.1"/>
</dbReference>
<dbReference type="PRINTS" id="PR00163">
    <property type="entry name" value="RUBREDOXIN"/>
</dbReference>
<dbReference type="GO" id="GO:0004355">
    <property type="term" value="F:glutamate synthase (NADPH) activity"/>
    <property type="evidence" value="ECO:0007669"/>
    <property type="project" value="UniProtKB-EC"/>
</dbReference>
<evidence type="ECO:0000256" key="1">
    <source>
        <dbReference type="ARBA" id="ARBA00001965"/>
    </source>
</evidence>
<comment type="cofactor">
    <cofactor evidence="1">
        <name>Fe(3+)</name>
        <dbReference type="ChEBI" id="CHEBI:29034"/>
    </cofactor>
</comment>
<keyword evidence="6" id="KW-0249">Electron transport</keyword>
<feature type="region of interest" description="Disordered" evidence="9">
    <location>
        <begin position="60"/>
        <end position="89"/>
    </location>
</feature>
<dbReference type="InterPro" id="IPR002932">
    <property type="entry name" value="Glu_synthdom"/>
</dbReference>
<dbReference type="PROSITE" id="PS50903">
    <property type="entry name" value="RUBREDOXIN_LIKE"/>
    <property type="match status" value="1"/>
</dbReference>
<dbReference type="InterPro" id="IPR024188">
    <property type="entry name" value="GltB"/>
</dbReference>
<dbReference type="FunFam" id="2.20.28.10:FF:000001">
    <property type="entry name" value="Rubredoxin"/>
    <property type="match status" value="1"/>
</dbReference>
<dbReference type="HOGENOM" id="CLU_023342_0_1_10"/>
<dbReference type="InterPro" id="IPR013785">
    <property type="entry name" value="Aldolase_TIM"/>
</dbReference>
<dbReference type="EMBL" id="CP001100">
    <property type="protein sequence ID" value="ACF12632.1"/>
    <property type="molecule type" value="Genomic_DNA"/>
</dbReference>
<dbReference type="GO" id="GO:0006537">
    <property type="term" value="P:glutamate biosynthetic process"/>
    <property type="evidence" value="ECO:0007669"/>
    <property type="project" value="InterPro"/>
</dbReference>
<comment type="similarity">
    <text evidence="3 8">Belongs to the glutamate synthase family.</text>
</comment>
<evidence type="ECO:0000256" key="6">
    <source>
        <dbReference type="ARBA" id="ARBA00022982"/>
    </source>
</evidence>
<accession>B3QSY9</accession>
<comment type="similarity">
    <text evidence="2">Belongs to the rubredoxin family.</text>
</comment>
<keyword evidence="11" id="KW-0560">Oxidoreductase</keyword>
<dbReference type="PANTHER" id="PTHR43819">
    <property type="entry name" value="ARCHAEAL-TYPE GLUTAMATE SYNTHASE [NADPH]"/>
    <property type="match status" value="1"/>
</dbReference>
<dbReference type="AlphaFoldDB" id="B3QSY9"/>
<evidence type="ECO:0000259" key="10">
    <source>
        <dbReference type="PROSITE" id="PS50903"/>
    </source>
</evidence>
<protein>
    <submittedName>
        <fullName evidence="11">Glutamate synthase (NADPH)</fullName>
        <ecNumber evidence="11">1.4.1.13</ecNumber>
    </submittedName>
</protein>
<dbReference type="EC" id="1.4.1.13" evidence="11"/>
<keyword evidence="12" id="KW-1185">Reference proteome</keyword>
<dbReference type="Pfam" id="PF00301">
    <property type="entry name" value="Rubredoxin"/>
    <property type="match status" value="1"/>
</dbReference>
<dbReference type="Proteomes" id="UP000001208">
    <property type="component" value="Chromosome"/>
</dbReference>
<evidence type="ECO:0000313" key="12">
    <source>
        <dbReference type="Proteomes" id="UP000001208"/>
    </source>
</evidence>
<dbReference type="InterPro" id="IPR024935">
    <property type="entry name" value="Rubredoxin_dom"/>
</dbReference>
<dbReference type="eggNOG" id="COG0069">
    <property type="taxonomic scope" value="Bacteria"/>
</dbReference>
<evidence type="ECO:0000256" key="5">
    <source>
        <dbReference type="ARBA" id="ARBA00022723"/>
    </source>
</evidence>
<evidence type="ECO:0000313" key="11">
    <source>
        <dbReference type="EMBL" id="ACF12632.1"/>
    </source>
</evidence>
<reference evidence="11 12" key="1">
    <citation type="submission" date="2008-06" db="EMBL/GenBank/DDBJ databases">
        <title>Complete sequence of Chloroherpeton thalassium ATCC 35110.</title>
        <authorList>
            <consortium name="US DOE Joint Genome Institute"/>
            <person name="Lucas S."/>
            <person name="Copeland A."/>
            <person name="Lapidus A."/>
            <person name="Glavina del Rio T."/>
            <person name="Dalin E."/>
            <person name="Tice H."/>
            <person name="Bruce D."/>
            <person name="Goodwin L."/>
            <person name="Pitluck S."/>
            <person name="Schmutz J."/>
            <person name="Larimer F."/>
            <person name="Land M."/>
            <person name="Hauser L."/>
            <person name="Kyrpides N."/>
            <person name="Mikhailova N."/>
            <person name="Liu Z."/>
            <person name="Li T."/>
            <person name="Zhao F."/>
            <person name="Overmann J."/>
            <person name="Bryant D.A."/>
            <person name="Richardson P."/>
        </authorList>
    </citation>
    <scope>NUCLEOTIDE SEQUENCE [LARGE SCALE GENOMIC DNA]</scope>
    <source>
        <strain evidence="12">ATCC 35110 / GB-78</strain>
    </source>
</reference>
<evidence type="ECO:0000256" key="7">
    <source>
        <dbReference type="ARBA" id="ARBA00023004"/>
    </source>
</evidence>
<evidence type="ECO:0000256" key="3">
    <source>
        <dbReference type="ARBA" id="ARBA00009716"/>
    </source>
</evidence>
<dbReference type="Pfam" id="PF01645">
    <property type="entry name" value="Glu_synthase"/>
    <property type="match status" value="1"/>
</dbReference>